<evidence type="ECO:0000256" key="4">
    <source>
        <dbReference type="ARBA" id="ARBA00022553"/>
    </source>
</evidence>
<comment type="cofactor">
    <cofactor evidence="1">
        <name>pantetheine 4'-phosphate</name>
        <dbReference type="ChEBI" id="CHEBI:47942"/>
    </cofactor>
</comment>
<accession>A0A6N9Q8L6</accession>
<feature type="domain" description="Carrier" evidence="5">
    <location>
        <begin position="178"/>
        <end position="253"/>
    </location>
</feature>
<evidence type="ECO:0000259" key="5">
    <source>
        <dbReference type="PROSITE" id="PS50075"/>
    </source>
</evidence>
<dbReference type="Proteomes" id="UP000448943">
    <property type="component" value="Unassembled WGS sequence"/>
</dbReference>
<keyword evidence="4" id="KW-0597">Phosphoprotein</keyword>
<dbReference type="InterPro" id="IPR029058">
    <property type="entry name" value="AB_hydrolase_fold"/>
</dbReference>
<dbReference type="Gene3D" id="2.30.38.10">
    <property type="entry name" value="Luciferase, Domain 3"/>
    <property type="match status" value="1"/>
</dbReference>
<dbReference type="RefSeq" id="WP_160648024.1">
    <property type="nucleotide sequence ID" value="NZ_SIJB01000066.1"/>
</dbReference>
<proteinExistence type="inferred from homology"/>
<name>A0A6N9Q8L6_9BACL</name>
<dbReference type="SUPFAM" id="SSF47336">
    <property type="entry name" value="ACP-like"/>
    <property type="match status" value="1"/>
</dbReference>
<comment type="similarity">
    <text evidence="2">Belongs to the ATP-dependent AMP-binding enzyme family.</text>
</comment>
<dbReference type="SUPFAM" id="SSF56801">
    <property type="entry name" value="Acetyl-CoA synthetase-like"/>
    <property type="match status" value="1"/>
</dbReference>
<dbReference type="PANTHER" id="PTHR44845">
    <property type="entry name" value="CARRIER DOMAIN-CONTAINING PROTEIN"/>
    <property type="match status" value="1"/>
</dbReference>
<reference evidence="6 7" key="1">
    <citation type="submission" date="2019-01" db="EMBL/GenBank/DDBJ databases">
        <title>Chengkuizengella sp. nov., isolated from deep-sea sediment of East Pacific Ocean.</title>
        <authorList>
            <person name="Yang J."/>
            <person name="Lai Q."/>
            <person name="Shao Z."/>
        </authorList>
    </citation>
    <scope>NUCLEOTIDE SEQUENCE [LARGE SCALE GENOMIC DNA]</scope>
    <source>
        <strain evidence="6 7">YPA3-1-1</strain>
    </source>
</reference>
<evidence type="ECO:0000313" key="7">
    <source>
        <dbReference type="Proteomes" id="UP000448943"/>
    </source>
</evidence>
<evidence type="ECO:0000256" key="3">
    <source>
        <dbReference type="ARBA" id="ARBA00022450"/>
    </source>
</evidence>
<keyword evidence="7" id="KW-1185">Reference proteome</keyword>
<dbReference type="AlphaFoldDB" id="A0A6N9Q8L6"/>
<dbReference type="Gene3D" id="3.40.50.1820">
    <property type="entry name" value="alpha/beta hydrolase"/>
    <property type="match status" value="1"/>
</dbReference>
<protein>
    <recommendedName>
        <fullName evidence="5">Carrier domain-containing protein</fullName>
    </recommendedName>
</protein>
<dbReference type="OrthoDB" id="9784036at2"/>
<evidence type="ECO:0000313" key="6">
    <source>
        <dbReference type="EMBL" id="NBI31202.1"/>
    </source>
</evidence>
<organism evidence="6 7">
    <name type="scientific">Chengkuizengella marina</name>
    <dbReference type="NCBI Taxonomy" id="2507566"/>
    <lineage>
        <taxon>Bacteria</taxon>
        <taxon>Bacillati</taxon>
        <taxon>Bacillota</taxon>
        <taxon>Bacilli</taxon>
        <taxon>Bacillales</taxon>
        <taxon>Paenibacillaceae</taxon>
        <taxon>Chengkuizengella</taxon>
    </lineage>
</organism>
<dbReference type="SUPFAM" id="SSF53474">
    <property type="entry name" value="alpha/beta-Hydrolases"/>
    <property type="match status" value="1"/>
</dbReference>
<dbReference type="Pfam" id="PF13193">
    <property type="entry name" value="AMP-binding_C"/>
    <property type="match status" value="1"/>
</dbReference>
<gene>
    <name evidence="6" type="ORF">ERL59_19915</name>
</gene>
<dbReference type="Gene3D" id="1.10.1200.10">
    <property type="entry name" value="ACP-like"/>
    <property type="match status" value="1"/>
</dbReference>
<dbReference type="InterPro" id="IPR000801">
    <property type="entry name" value="Esterase-like"/>
</dbReference>
<keyword evidence="3" id="KW-0596">Phosphopantetheine</keyword>
<dbReference type="FunFam" id="3.30.300.30:FF:000010">
    <property type="entry name" value="Enterobactin synthetase component F"/>
    <property type="match status" value="1"/>
</dbReference>
<evidence type="ECO:0000256" key="1">
    <source>
        <dbReference type="ARBA" id="ARBA00001957"/>
    </source>
</evidence>
<comment type="caution">
    <text evidence="6">The sequence shown here is derived from an EMBL/GenBank/DDBJ whole genome shotgun (WGS) entry which is preliminary data.</text>
</comment>
<dbReference type="Pfam" id="PF00550">
    <property type="entry name" value="PP-binding"/>
    <property type="match status" value="1"/>
</dbReference>
<dbReference type="InterPro" id="IPR036736">
    <property type="entry name" value="ACP-like_sf"/>
</dbReference>
<dbReference type="Pfam" id="PF00756">
    <property type="entry name" value="Esterase"/>
    <property type="match status" value="1"/>
</dbReference>
<dbReference type="FunFam" id="1.10.1200.10:FF:000005">
    <property type="entry name" value="Nonribosomal peptide synthetase 1"/>
    <property type="match status" value="1"/>
</dbReference>
<evidence type="ECO:0000256" key="2">
    <source>
        <dbReference type="ARBA" id="ARBA00006432"/>
    </source>
</evidence>
<dbReference type="InterPro" id="IPR025110">
    <property type="entry name" value="AMP-bd_C"/>
</dbReference>
<dbReference type="PROSITE" id="PS50075">
    <property type="entry name" value="CARRIER"/>
    <property type="match status" value="1"/>
</dbReference>
<sequence length="671" mass="76653">LDERLNPVPFNTVGEMYISGDGVARGYLNRADLTSERFINNPFVEGERMYKTGDLAKRLSDGNIEYLGRIDNQLNIRGFRIELGEIENELAKYEAIQDVVVTTKQDRSGDKMLCAFVVTNDEMNKVELKKHLSQKLPSYMIPSYFIQIDEIPLTSNGKINQHRLPEPTGMHSGIQYVTPRNELESKLVSLWEKILGITGIGIQHNFFELGGHSLKAVSLVAKLQNEIKVPMTLRDIYSNQTIEQLSKHIENLIEYSRDPETDINIGVSTVEVEGRKLQIYLPKSYVSTNKRYPVVYMNDGQSVFADTVESIGWKVDETLKVLIEKGFVEEMIVVGVCNSAKDRAKEYIPYVDNSQNTDGSQSRAYGEFLINTIIPYIDEKYRTIPTSENRAIIGASLGAIHALWSAYNYPETFSMVGALSPSFWVGDRAIYKDITNKPKPEIKIWFDMGNVEESYAAHFVDLLEKQGFTYGKDMFYLLEEGAMHNELAWEKRVENALILFKGKSPNMAMQMEVKVNVIKDFINHYLIHPYLEEEGIVEINPVIEMDNGMKFSGRHLVNYNVVNKDDGFVDSKGYIRFKTGKNLLLEVYYDGLKREIEVDFEQIQEKITELLSINKKSGMTIYKIHFSDHISKEQAEKIIKKITLFGLAVIKEVTADYMVIDLNTKSINQLK</sequence>
<dbReference type="EMBL" id="SIJB01000066">
    <property type="protein sequence ID" value="NBI31202.1"/>
    <property type="molecule type" value="Genomic_DNA"/>
</dbReference>
<dbReference type="PANTHER" id="PTHR44845:SF7">
    <property type="entry name" value="PLIPASTATIN SYNTHASE SUBUNIT D"/>
    <property type="match status" value="1"/>
</dbReference>
<feature type="non-terminal residue" evidence="6">
    <location>
        <position position="1"/>
    </location>
</feature>
<dbReference type="GO" id="GO:0044550">
    <property type="term" value="P:secondary metabolite biosynthetic process"/>
    <property type="evidence" value="ECO:0007669"/>
    <property type="project" value="UniProtKB-ARBA"/>
</dbReference>
<dbReference type="InterPro" id="IPR009081">
    <property type="entry name" value="PP-bd_ACP"/>
</dbReference>
<dbReference type="Gene3D" id="3.30.300.30">
    <property type="match status" value="1"/>
</dbReference>
<dbReference type="InterPro" id="IPR045851">
    <property type="entry name" value="AMP-bd_C_sf"/>
</dbReference>